<comment type="caution">
    <text evidence="1">The sequence shown here is derived from an EMBL/GenBank/DDBJ whole genome shotgun (WGS) entry which is preliminary data.</text>
</comment>
<name>A0A0F9YJI6_9BACT</name>
<protein>
    <submittedName>
        <fullName evidence="1">Uncharacterized protein</fullName>
    </submittedName>
</protein>
<accession>A0A0F9YJI6</accession>
<dbReference type="Proteomes" id="UP000034803">
    <property type="component" value="Unassembled WGS sequence"/>
</dbReference>
<organism evidence="1 2">
    <name type="scientific">Candidatus Woesebacteria bacterium GW2011_GWC2_31_9</name>
    <dbReference type="NCBI Taxonomy" id="1618586"/>
    <lineage>
        <taxon>Bacteria</taxon>
        <taxon>Candidatus Woeseibacteriota</taxon>
    </lineage>
</organism>
<dbReference type="AlphaFoldDB" id="A0A0F9YJI6"/>
<gene>
    <name evidence="1" type="ORF">UR21_C0009G0039</name>
</gene>
<evidence type="ECO:0000313" key="1">
    <source>
        <dbReference type="EMBL" id="KKP31458.1"/>
    </source>
</evidence>
<dbReference type="EMBL" id="LBOI01000009">
    <property type="protein sequence ID" value="KKP31458.1"/>
    <property type="molecule type" value="Genomic_DNA"/>
</dbReference>
<sequence length="87" mass="10213">MIKNKLTETEKLRLRMDYKFSTVDEKFEEVIEKIEGTDKKIDRVLTQLDSMAGQFKKFDEELMMQSGRITIHSDQIKELQGVVFPNA</sequence>
<evidence type="ECO:0000313" key="2">
    <source>
        <dbReference type="Proteomes" id="UP000034803"/>
    </source>
</evidence>
<reference evidence="1 2" key="1">
    <citation type="journal article" date="2015" name="Nature">
        <title>rRNA introns, odd ribosomes, and small enigmatic genomes across a large radiation of phyla.</title>
        <authorList>
            <person name="Brown C.T."/>
            <person name="Hug L.A."/>
            <person name="Thomas B.C."/>
            <person name="Sharon I."/>
            <person name="Castelle C.J."/>
            <person name="Singh A."/>
            <person name="Wilkins M.J."/>
            <person name="Williams K.H."/>
            <person name="Banfield J.F."/>
        </authorList>
    </citation>
    <scope>NUCLEOTIDE SEQUENCE [LARGE SCALE GENOMIC DNA]</scope>
</reference>
<dbReference type="Gene3D" id="3.90.20.10">
    <property type="match status" value="1"/>
</dbReference>
<proteinExistence type="predicted"/>